<evidence type="ECO:0000259" key="1">
    <source>
        <dbReference type="PROSITE" id="PS50943"/>
    </source>
</evidence>
<proteinExistence type="predicted"/>
<dbReference type="PANTHER" id="PTHR43236">
    <property type="entry name" value="ANTITOXIN HIGA1"/>
    <property type="match status" value="1"/>
</dbReference>
<dbReference type="SMART" id="SM00530">
    <property type="entry name" value="HTH_XRE"/>
    <property type="match status" value="1"/>
</dbReference>
<dbReference type="InterPro" id="IPR052345">
    <property type="entry name" value="Rad_response_metalloprotease"/>
</dbReference>
<dbReference type="Gene3D" id="1.10.260.40">
    <property type="entry name" value="lambda repressor-like DNA-binding domains"/>
    <property type="match status" value="1"/>
</dbReference>
<feature type="domain" description="HTH cro/C1-type" evidence="1">
    <location>
        <begin position="23"/>
        <end position="77"/>
    </location>
</feature>
<dbReference type="PROSITE" id="PS50943">
    <property type="entry name" value="HTH_CROC1"/>
    <property type="match status" value="1"/>
</dbReference>
<reference evidence="2 3" key="1">
    <citation type="journal article" date="2020" name="Int. J. Syst. Evol. Microbiol.">
        <title>Novel acetic acid bacteria from cider fermentations: Acetobacter conturbans sp. nov. and Acetobacter fallax sp. nov.</title>
        <authorList>
            <person name="Sombolestani A.S."/>
            <person name="Cleenwerck I."/>
            <person name="Cnockaert M."/>
            <person name="Borremans W."/>
            <person name="Wieme A.D."/>
            <person name="De Vuyst L."/>
            <person name="Vandamme P."/>
        </authorList>
    </citation>
    <scope>NUCLEOTIDE SEQUENCE [LARGE SCALE GENOMIC DNA]</scope>
    <source>
        <strain evidence="2 3">LMG 1627</strain>
    </source>
</reference>
<evidence type="ECO:0000313" key="2">
    <source>
        <dbReference type="EMBL" id="NHN87903.1"/>
    </source>
</evidence>
<dbReference type="Pfam" id="PF13560">
    <property type="entry name" value="HTH_31"/>
    <property type="match status" value="1"/>
</dbReference>
<dbReference type="SUPFAM" id="SSF47413">
    <property type="entry name" value="lambda repressor-like DNA-binding domains"/>
    <property type="match status" value="1"/>
</dbReference>
<dbReference type="CDD" id="cd00093">
    <property type="entry name" value="HTH_XRE"/>
    <property type="match status" value="1"/>
</dbReference>
<dbReference type="EMBL" id="WOSY01000003">
    <property type="protein sequence ID" value="NHN87903.1"/>
    <property type="molecule type" value="Genomic_DNA"/>
</dbReference>
<evidence type="ECO:0000313" key="3">
    <source>
        <dbReference type="Proteomes" id="UP000631653"/>
    </source>
</evidence>
<dbReference type="RefSeq" id="WP_173569181.1">
    <property type="nucleotide sequence ID" value="NZ_WOSY01000003.1"/>
</dbReference>
<dbReference type="InterPro" id="IPR010982">
    <property type="entry name" value="Lambda_DNA-bd_dom_sf"/>
</dbReference>
<dbReference type="PANTHER" id="PTHR43236:SF2">
    <property type="entry name" value="BLL0069 PROTEIN"/>
    <property type="match status" value="1"/>
</dbReference>
<accession>A0ABX0K0S0</accession>
<dbReference type="Proteomes" id="UP000631653">
    <property type="component" value="Unassembled WGS sequence"/>
</dbReference>
<organism evidence="2 3">
    <name type="scientific">Acetobacter conturbans</name>
    <dbReference type="NCBI Taxonomy" id="1737472"/>
    <lineage>
        <taxon>Bacteria</taxon>
        <taxon>Pseudomonadati</taxon>
        <taxon>Pseudomonadota</taxon>
        <taxon>Alphaproteobacteria</taxon>
        <taxon>Acetobacterales</taxon>
        <taxon>Acetobacteraceae</taxon>
        <taxon>Acetobacter</taxon>
    </lineage>
</organism>
<protein>
    <submittedName>
        <fullName evidence="2">Helix-turn-helix domain-containing protein</fullName>
    </submittedName>
</protein>
<comment type="caution">
    <text evidence="2">The sequence shown here is derived from an EMBL/GenBank/DDBJ whole genome shotgun (WGS) entry which is preliminary data.</text>
</comment>
<sequence>MATQAPSDLGASLGSHDTLGQRIRALRQYAGMTQVELARTLGLSRSAIAHWETDRDGRVREYLPRLAELFQVPPEVFLTGMATQEAVVQLAIDEVDLLRLYRSLDVGERLSVQRSIVRLLKRRRRPKNEP</sequence>
<gene>
    <name evidence="2" type="ORF">GOB81_04560</name>
</gene>
<dbReference type="InterPro" id="IPR001387">
    <property type="entry name" value="Cro/C1-type_HTH"/>
</dbReference>
<name>A0ABX0K0S0_9PROT</name>
<keyword evidence="3" id="KW-1185">Reference proteome</keyword>